<dbReference type="Proteomes" id="UP000053660">
    <property type="component" value="Unassembled WGS sequence"/>
</dbReference>
<accession>A0A0B1SXH7</accession>
<name>A0A0B1SXH7_OESDE</name>
<dbReference type="OrthoDB" id="5893051at2759"/>
<feature type="transmembrane region" description="Helical" evidence="1">
    <location>
        <begin position="15"/>
        <end position="39"/>
    </location>
</feature>
<evidence type="ECO:0000313" key="2">
    <source>
        <dbReference type="EMBL" id="KHJ75799.1"/>
    </source>
</evidence>
<evidence type="ECO:0000313" key="3">
    <source>
        <dbReference type="EMBL" id="KHJ88606.1"/>
    </source>
</evidence>
<evidence type="ECO:0000256" key="1">
    <source>
        <dbReference type="SAM" id="Phobius"/>
    </source>
</evidence>
<dbReference type="AlphaFoldDB" id="A0A0B1SXH7"/>
<evidence type="ECO:0000313" key="4">
    <source>
        <dbReference type="Proteomes" id="UP000053660"/>
    </source>
</evidence>
<keyword evidence="1" id="KW-0812">Transmembrane</keyword>
<keyword evidence="1" id="KW-0472">Membrane</keyword>
<sequence>MDVPSVSPSDQFQDFFISAVLFLIFAVALTLLCSALLWCHFHVLFKKDKVKKAQLNSMEYSA</sequence>
<gene>
    <name evidence="3" type="ORF">OESDEN_11598</name>
    <name evidence="2" type="ORF">OESDEN_24585</name>
</gene>
<keyword evidence="1" id="KW-1133">Transmembrane helix</keyword>
<dbReference type="EMBL" id="KN612389">
    <property type="protein sequence ID" value="KHJ75799.1"/>
    <property type="molecule type" value="Genomic_DNA"/>
</dbReference>
<keyword evidence="4" id="KW-1185">Reference proteome</keyword>
<proteinExistence type="predicted"/>
<dbReference type="EMBL" id="KN555561">
    <property type="protein sequence ID" value="KHJ88606.1"/>
    <property type="molecule type" value="Genomic_DNA"/>
</dbReference>
<protein>
    <submittedName>
        <fullName evidence="3">Uncharacterized protein</fullName>
    </submittedName>
</protein>
<reference evidence="3 4" key="1">
    <citation type="submission" date="2014-03" db="EMBL/GenBank/DDBJ databases">
        <title>Draft genome of the hookworm Oesophagostomum dentatum.</title>
        <authorList>
            <person name="Mitreva M."/>
        </authorList>
    </citation>
    <scope>NUCLEOTIDE SEQUENCE [LARGE SCALE GENOMIC DNA]</scope>
    <source>
        <strain evidence="3 4">OD-Hann</strain>
    </source>
</reference>
<organism evidence="3 4">
    <name type="scientific">Oesophagostomum dentatum</name>
    <name type="common">Nodular worm</name>
    <dbReference type="NCBI Taxonomy" id="61180"/>
    <lineage>
        <taxon>Eukaryota</taxon>
        <taxon>Metazoa</taxon>
        <taxon>Ecdysozoa</taxon>
        <taxon>Nematoda</taxon>
        <taxon>Chromadorea</taxon>
        <taxon>Rhabditida</taxon>
        <taxon>Rhabditina</taxon>
        <taxon>Rhabditomorpha</taxon>
        <taxon>Strongyloidea</taxon>
        <taxon>Strongylidae</taxon>
        <taxon>Oesophagostomum</taxon>
    </lineage>
</organism>